<feature type="compositionally biased region" description="Basic and acidic residues" evidence="1">
    <location>
        <begin position="1"/>
        <end position="12"/>
    </location>
</feature>
<name>A0A382LWT4_9ZZZZ</name>
<reference evidence="2" key="1">
    <citation type="submission" date="2018-05" db="EMBL/GenBank/DDBJ databases">
        <authorList>
            <person name="Lanie J.A."/>
            <person name="Ng W.-L."/>
            <person name="Kazmierczak K.M."/>
            <person name="Andrzejewski T.M."/>
            <person name="Davidsen T.M."/>
            <person name="Wayne K.J."/>
            <person name="Tettelin H."/>
            <person name="Glass J.I."/>
            <person name="Rusch D."/>
            <person name="Podicherti R."/>
            <person name="Tsui H.-C.T."/>
            <person name="Winkler M.E."/>
        </authorList>
    </citation>
    <scope>NUCLEOTIDE SEQUENCE</scope>
</reference>
<feature type="region of interest" description="Disordered" evidence="1">
    <location>
        <begin position="1"/>
        <end position="22"/>
    </location>
</feature>
<gene>
    <name evidence="2" type="ORF">METZ01_LOCUS293827</name>
</gene>
<dbReference type="AlphaFoldDB" id="A0A382LWT4"/>
<proteinExistence type="predicted"/>
<organism evidence="2">
    <name type="scientific">marine metagenome</name>
    <dbReference type="NCBI Taxonomy" id="408172"/>
    <lineage>
        <taxon>unclassified sequences</taxon>
        <taxon>metagenomes</taxon>
        <taxon>ecological metagenomes</taxon>
    </lineage>
</organism>
<feature type="compositionally biased region" description="Acidic residues" evidence="1">
    <location>
        <begin position="13"/>
        <end position="22"/>
    </location>
</feature>
<sequence>MNEKDIKTKSDKEDSEDFDEDIPFSENWSRKSLESIKERVCSWFDDNLEHESVTNYDIYSKEDETRLYVKIHEENSEDQEDEIEDYYCVFKKYDTKEVEMTDVKF</sequence>
<protein>
    <submittedName>
        <fullName evidence="2">Uncharacterized protein</fullName>
    </submittedName>
</protein>
<dbReference type="EMBL" id="UINC01089680">
    <property type="protein sequence ID" value="SVC40973.1"/>
    <property type="molecule type" value="Genomic_DNA"/>
</dbReference>
<evidence type="ECO:0000313" key="2">
    <source>
        <dbReference type="EMBL" id="SVC40973.1"/>
    </source>
</evidence>
<accession>A0A382LWT4</accession>
<evidence type="ECO:0000256" key="1">
    <source>
        <dbReference type="SAM" id="MobiDB-lite"/>
    </source>
</evidence>